<dbReference type="OrthoDB" id="247823at2"/>
<dbReference type="InterPro" id="IPR011050">
    <property type="entry name" value="Pectin_lyase_fold/virulence"/>
</dbReference>
<dbReference type="Pfam" id="PF13229">
    <property type="entry name" value="Beta_helix"/>
    <property type="match status" value="1"/>
</dbReference>
<dbReference type="STRING" id="247490.KSU1_C1057"/>
<evidence type="ECO:0000256" key="6">
    <source>
        <dbReference type="ARBA" id="ARBA00022837"/>
    </source>
</evidence>
<sequence>MKKIFRVWCIVTAFLWFISLASKVYPATYYVDPNTGNDGNSGTKASPWKTLAAKINTLLPGDILILRGGIYYERFTIIVSGAASNRITIRSYPGESPIIDGGSECKALRKAPNTLWTMYGTSTSTYVTTNTYPSGIGSAYGYLGPENGGYALNAYDRMVDLMSENQNATMGTATGTYCGPGLYYDTGTDKIYCRLVVSDIADTMNLRYPLSSDPRETSLFIFGDAETVKFGATASYINFEGIEVRYQLNAIEFTEGAHDINIRNCTIIGGRTPLLIRTTVYNILIENCKFIGRVPDWISWTDIKGKRSDQSQIAGNYQGAAAQLDGICHDIEVAYCYFENVFDGVNPIDAAYNVSVHDNTFMGVRDDCMQIGTECHDLTMYNNKIIACSKGFSTNWSGNAADADLGKIYVHHNIIDCTKKKLGGRAKNNDGVGFGDKLDFDTFGDEYAGPGVGNPPVYDGMVWARPFGDHSSEEGTTKCPWKVYNNTILFGRELSNYGAGLEYRFGTTTAGVYQEVYNNIIVQICDYRYMREWQINNTVSESIYDGNCYYNSFPGTRTDYAFRTLNGATSTDTNSLNGFLASGDFNATKSYYAPGWESSGVEGNPGLDSNYRPTTAFGMKGALDLTPKGWPGVDGGIYRGALRPK</sequence>
<dbReference type="Gene3D" id="2.160.20.10">
    <property type="entry name" value="Single-stranded right-handed beta-helix, Pectin lyase-like"/>
    <property type="match status" value="2"/>
</dbReference>
<evidence type="ECO:0000256" key="1">
    <source>
        <dbReference type="ARBA" id="ARBA00001913"/>
    </source>
</evidence>
<keyword evidence="5" id="KW-0732">Signal</keyword>
<evidence type="ECO:0000259" key="9">
    <source>
        <dbReference type="Pfam" id="PF13229"/>
    </source>
</evidence>
<proteinExistence type="inferred from homology"/>
<dbReference type="AlphaFoldDB" id="I3ILQ8"/>
<dbReference type="SUPFAM" id="SSF51126">
    <property type="entry name" value="Pectin lyase-like"/>
    <property type="match status" value="1"/>
</dbReference>
<dbReference type="GO" id="GO:0046872">
    <property type="term" value="F:metal ion binding"/>
    <property type="evidence" value="ECO:0007669"/>
    <property type="project" value="UniProtKB-KW"/>
</dbReference>
<dbReference type="InterPro" id="IPR039448">
    <property type="entry name" value="Beta_helix"/>
</dbReference>
<keyword evidence="11" id="KW-1185">Reference proteome</keyword>
<evidence type="ECO:0000256" key="3">
    <source>
        <dbReference type="ARBA" id="ARBA00022525"/>
    </source>
</evidence>
<evidence type="ECO:0000256" key="5">
    <source>
        <dbReference type="ARBA" id="ARBA00022729"/>
    </source>
</evidence>
<dbReference type="PANTHER" id="PTHR40088:SF1">
    <property type="entry name" value="PECTATE LYASE PEL9"/>
    <property type="match status" value="1"/>
</dbReference>
<feature type="domain" description="Right handed beta helix" evidence="9">
    <location>
        <begin position="251"/>
        <end position="399"/>
    </location>
</feature>
<evidence type="ECO:0000256" key="2">
    <source>
        <dbReference type="ARBA" id="ARBA00004613"/>
    </source>
</evidence>
<dbReference type="InterPro" id="IPR006626">
    <property type="entry name" value="PbH1"/>
</dbReference>
<name>I3ILQ8_9BACT</name>
<evidence type="ECO:0000313" key="10">
    <source>
        <dbReference type="EMBL" id="GAB62653.1"/>
    </source>
</evidence>
<keyword evidence="3" id="KW-0964">Secreted</keyword>
<dbReference type="Proteomes" id="UP000002985">
    <property type="component" value="Unassembled WGS sequence"/>
</dbReference>
<dbReference type="GO" id="GO:0016837">
    <property type="term" value="F:carbon-oxygen lyase activity, acting on polysaccharides"/>
    <property type="evidence" value="ECO:0007669"/>
    <property type="project" value="TreeGrafter"/>
</dbReference>
<dbReference type="InterPro" id="IPR012334">
    <property type="entry name" value="Pectin_lyas_fold"/>
</dbReference>
<comment type="similarity">
    <text evidence="8">Belongs to the polysaccharide lyase 9 family.</text>
</comment>
<comment type="cofactor">
    <cofactor evidence="1">
        <name>Ca(2+)</name>
        <dbReference type="ChEBI" id="CHEBI:29108"/>
    </cofactor>
</comment>
<organism evidence="10 11">
    <name type="scientific">Candidatus Jettenia caeni</name>
    <dbReference type="NCBI Taxonomy" id="247490"/>
    <lineage>
        <taxon>Bacteria</taxon>
        <taxon>Pseudomonadati</taxon>
        <taxon>Planctomycetota</taxon>
        <taxon>Candidatus Brocadiia</taxon>
        <taxon>Candidatus Brocadiales</taxon>
        <taxon>Candidatus Brocadiaceae</taxon>
        <taxon>Candidatus Jettenia</taxon>
    </lineage>
</organism>
<accession>I3ILQ8</accession>
<gene>
    <name evidence="10" type="ORF">KSU1_C1057</name>
</gene>
<dbReference type="InterPro" id="IPR052052">
    <property type="entry name" value="Polysaccharide_Lyase_9"/>
</dbReference>
<comment type="caution">
    <text evidence="10">The sequence shown here is derived from an EMBL/GenBank/DDBJ whole genome shotgun (WGS) entry which is preliminary data.</text>
</comment>
<dbReference type="SMART" id="SM00710">
    <property type="entry name" value="PbH1"/>
    <property type="match status" value="5"/>
</dbReference>
<evidence type="ECO:0000313" key="11">
    <source>
        <dbReference type="Proteomes" id="UP000002985"/>
    </source>
</evidence>
<dbReference type="PANTHER" id="PTHR40088">
    <property type="entry name" value="PECTATE LYASE (EUROFUNG)"/>
    <property type="match status" value="1"/>
</dbReference>
<dbReference type="GO" id="GO:0005576">
    <property type="term" value="C:extracellular region"/>
    <property type="evidence" value="ECO:0007669"/>
    <property type="project" value="UniProtKB-SubCell"/>
</dbReference>
<keyword evidence="7" id="KW-0456">Lyase</keyword>
<evidence type="ECO:0000256" key="4">
    <source>
        <dbReference type="ARBA" id="ARBA00022723"/>
    </source>
</evidence>
<dbReference type="EMBL" id="BAFH01000003">
    <property type="protein sequence ID" value="GAB62653.1"/>
    <property type="molecule type" value="Genomic_DNA"/>
</dbReference>
<dbReference type="eggNOG" id="COG3420">
    <property type="taxonomic scope" value="Bacteria"/>
</dbReference>
<keyword evidence="4" id="KW-0479">Metal-binding</keyword>
<evidence type="ECO:0000256" key="8">
    <source>
        <dbReference type="ARBA" id="ARBA00038263"/>
    </source>
</evidence>
<comment type="subcellular location">
    <subcellularLocation>
        <location evidence="2">Secreted</location>
    </subcellularLocation>
</comment>
<evidence type="ECO:0000256" key="7">
    <source>
        <dbReference type="ARBA" id="ARBA00023239"/>
    </source>
</evidence>
<keyword evidence="6" id="KW-0106">Calcium</keyword>
<reference evidence="10 11" key="1">
    <citation type="journal article" date="2012" name="FEBS Lett.">
        <title>Anammox organism KSU-1 expresses a NirK-type copper-containing nitrite reductase instead of a NirS-type with cytochrome cd1.</title>
        <authorList>
            <person name="Hira D."/>
            <person name="Toh H."/>
            <person name="Migita C.T."/>
            <person name="Okubo H."/>
            <person name="Nishiyama T."/>
            <person name="Hattori M."/>
            <person name="Furukawa K."/>
            <person name="Fujii T."/>
        </authorList>
    </citation>
    <scope>NUCLEOTIDE SEQUENCE [LARGE SCALE GENOMIC DNA]</scope>
</reference>
<protein>
    <recommendedName>
        <fullName evidence="9">Right handed beta helix domain-containing protein</fullName>
    </recommendedName>
</protein>